<dbReference type="AlphaFoldDB" id="A0AA38IIB4"/>
<evidence type="ECO:0000313" key="3">
    <source>
        <dbReference type="Proteomes" id="UP001168821"/>
    </source>
</evidence>
<reference evidence="2" key="1">
    <citation type="journal article" date="2023" name="G3 (Bethesda)">
        <title>Whole genome assemblies of Zophobas morio and Tenebrio molitor.</title>
        <authorList>
            <person name="Kaur S."/>
            <person name="Stinson S.A."/>
            <person name="diCenzo G.C."/>
        </authorList>
    </citation>
    <scope>NUCLEOTIDE SEQUENCE</scope>
    <source>
        <strain evidence="2">QUZm001</strain>
    </source>
</reference>
<proteinExistence type="predicted"/>
<accession>A0AA38IIB4</accession>
<keyword evidence="3" id="KW-1185">Reference proteome</keyword>
<gene>
    <name evidence="2" type="ORF">Zmor_014857</name>
</gene>
<comment type="caution">
    <text evidence="2">The sequence shown here is derived from an EMBL/GenBank/DDBJ whole genome shotgun (WGS) entry which is preliminary data.</text>
</comment>
<sequence length="105" mass="11753">MLAGGTFKTRKHMCCCFPLALTALYWSAMRKATSVSSSASAKPVADDSPSCRRIRDGDGNFVQLIRVRTPSCCGLFGGQRVVARCCHLQRQQREVQVRVRTRKQF</sequence>
<feature type="chain" id="PRO_5041360854" description="Secreted protein" evidence="1">
    <location>
        <begin position="23"/>
        <end position="105"/>
    </location>
</feature>
<protein>
    <recommendedName>
        <fullName evidence="4">Secreted protein</fullName>
    </recommendedName>
</protein>
<dbReference type="Proteomes" id="UP001168821">
    <property type="component" value="Unassembled WGS sequence"/>
</dbReference>
<evidence type="ECO:0000313" key="2">
    <source>
        <dbReference type="EMBL" id="KAJ3655741.1"/>
    </source>
</evidence>
<evidence type="ECO:0008006" key="4">
    <source>
        <dbReference type="Google" id="ProtNLM"/>
    </source>
</evidence>
<keyword evidence="1" id="KW-0732">Signal</keyword>
<organism evidence="2 3">
    <name type="scientific">Zophobas morio</name>
    <dbReference type="NCBI Taxonomy" id="2755281"/>
    <lineage>
        <taxon>Eukaryota</taxon>
        <taxon>Metazoa</taxon>
        <taxon>Ecdysozoa</taxon>
        <taxon>Arthropoda</taxon>
        <taxon>Hexapoda</taxon>
        <taxon>Insecta</taxon>
        <taxon>Pterygota</taxon>
        <taxon>Neoptera</taxon>
        <taxon>Endopterygota</taxon>
        <taxon>Coleoptera</taxon>
        <taxon>Polyphaga</taxon>
        <taxon>Cucujiformia</taxon>
        <taxon>Tenebrionidae</taxon>
        <taxon>Zophobas</taxon>
    </lineage>
</organism>
<evidence type="ECO:0000256" key="1">
    <source>
        <dbReference type="SAM" id="SignalP"/>
    </source>
</evidence>
<feature type="signal peptide" evidence="1">
    <location>
        <begin position="1"/>
        <end position="22"/>
    </location>
</feature>
<name>A0AA38IIB4_9CUCU</name>
<dbReference type="EMBL" id="JALNTZ010000004">
    <property type="protein sequence ID" value="KAJ3655741.1"/>
    <property type="molecule type" value="Genomic_DNA"/>
</dbReference>